<protein>
    <submittedName>
        <fullName evidence="1">Uncharacterized protein</fullName>
    </submittedName>
</protein>
<dbReference type="EMBL" id="JAEVFJ010000006">
    <property type="protein sequence ID" value="KAH8104075.1"/>
    <property type="molecule type" value="Genomic_DNA"/>
</dbReference>
<dbReference type="Proteomes" id="UP000813824">
    <property type="component" value="Unassembled WGS sequence"/>
</dbReference>
<gene>
    <name evidence="1" type="ORF">BXZ70DRAFT_1005624</name>
</gene>
<organism evidence="1 2">
    <name type="scientific">Cristinia sonorae</name>
    <dbReference type="NCBI Taxonomy" id="1940300"/>
    <lineage>
        <taxon>Eukaryota</taxon>
        <taxon>Fungi</taxon>
        <taxon>Dikarya</taxon>
        <taxon>Basidiomycota</taxon>
        <taxon>Agaricomycotina</taxon>
        <taxon>Agaricomycetes</taxon>
        <taxon>Agaricomycetidae</taxon>
        <taxon>Agaricales</taxon>
        <taxon>Pleurotineae</taxon>
        <taxon>Stephanosporaceae</taxon>
        <taxon>Cristinia</taxon>
    </lineage>
</organism>
<evidence type="ECO:0000313" key="2">
    <source>
        <dbReference type="Proteomes" id="UP000813824"/>
    </source>
</evidence>
<comment type="caution">
    <text evidence="1">The sequence shown here is derived from an EMBL/GenBank/DDBJ whole genome shotgun (WGS) entry which is preliminary data.</text>
</comment>
<proteinExistence type="predicted"/>
<reference evidence="1" key="1">
    <citation type="journal article" date="2021" name="New Phytol.">
        <title>Evolutionary innovations through gain and loss of genes in the ectomycorrhizal Boletales.</title>
        <authorList>
            <person name="Wu G."/>
            <person name="Miyauchi S."/>
            <person name="Morin E."/>
            <person name="Kuo A."/>
            <person name="Drula E."/>
            <person name="Varga T."/>
            <person name="Kohler A."/>
            <person name="Feng B."/>
            <person name="Cao Y."/>
            <person name="Lipzen A."/>
            <person name="Daum C."/>
            <person name="Hundley H."/>
            <person name="Pangilinan J."/>
            <person name="Johnson J."/>
            <person name="Barry K."/>
            <person name="LaButti K."/>
            <person name="Ng V."/>
            <person name="Ahrendt S."/>
            <person name="Min B."/>
            <person name="Choi I.G."/>
            <person name="Park H."/>
            <person name="Plett J.M."/>
            <person name="Magnuson J."/>
            <person name="Spatafora J.W."/>
            <person name="Nagy L.G."/>
            <person name="Henrissat B."/>
            <person name="Grigoriev I.V."/>
            <person name="Yang Z.L."/>
            <person name="Xu J."/>
            <person name="Martin F.M."/>
        </authorList>
    </citation>
    <scope>NUCLEOTIDE SEQUENCE</scope>
    <source>
        <strain evidence="1">KKN 215</strain>
    </source>
</reference>
<sequence>MWNILTVSTPNAGSYILMGGQSGKEVLNPTDALGPQGSVYVLAFPGIGYMKLTDTGNTVPGGDWSVQVSGSSKHWFYGGGGQAYISINSSGGYTISGGSNTITGQL</sequence>
<keyword evidence="2" id="KW-1185">Reference proteome</keyword>
<evidence type="ECO:0000313" key="1">
    <source>
        <dbReference type="EMBL" id="KAH8104075.1"/>
    </source>
</evidence>
<name>A0A8K0UVE0_9AGAR</name>
<dbReference type="AlphaFoldDB" id="A0A8K0UVE0"/>
<accession>A0A8K0UVE0</accession>
<dbReference type="OrthoDB" id="2897728at2759"/>